<keyword evidence="3" id="KW-1185">Reference proteome</keyword>
<proteinExistence type="predicted"/>
<comment type="caution">
    <text evidence="2">The sequence shown here is derived from an EMBL/GenBank/DDBJ whole genome shotgun (WGS) entry which is preliminary data.</text>
</comment>
<evidence type="ECO:0000256" key="1">
    <source>
        <dbReference type="SAM" id="MobiDB-lite"/>
    </source>
</evidence>
<sequence>MRHVWSRPPIVLAPSIHVPMDLDGFLDEKEAMPVQGPRDRSTHVHISLGDECTGRSFWSRVWVLVGAAKDPKRFHTTFDGRLFCRSRDQIGWINRFPWGLGRTSVPLAKSKRRRAGRCPPRKGKNHSPFAGPSPCRRRGSDSDGARPEQSDPVVANALQSVEDDPLTLESIESMKKSTPYPSLHQIPILADTAAEGNIVEKTGDDDYGERAERIELQALFQSK</sequence>
<accession>A0AAJ0MQW7</accession>
<name>A0AAJ0MQW7_9PEZI</name>
<evidence type="ECO:0000313" key="2">
    <source>
        <dbReference type="EMBL" id="KAK3492021.1"/>
    </source>
</evidence>
<gene>
    <name evidence="2" type="ORF">B0T23DRAFT_132740</name>
</gene>
<evidence type="ECO:0000313" key="3">
    <source>
        <dbReference type="Proteomes" id="UP001285908"/>
    </source>
</evidence>
<dbReference type="Proteomes" id="UP001285908">
    <property type="component" value="Unassembled WGS sequence"/>
</dbReference>
<dbReference type="RefSeq" id="XP_062692479.1">
    <property type="nucleotide sequence ID" value="XM_062832217.1"/>
</dbReference>
<feature type="region of interest" description="Disordered" evidence="1">
    <location>
        <begin position="109"/>
        <end position="151"/>
    </location>
</feature>
<feature type="compositionally biased region" description="Basic residues" evidence="1">
    <location>
        <begin position="109"/>
        <end position="125"/>
    </location>
</feature>
<dbReference type="GeneID" id="87869839"/>
<feature type="compositionally biased region" description="Basic and acidic residues" evidence="1">
    <location>
        <begin position="138"/>
        <end position="149"/>
    </location>
</feature>
<organism evidence="2 3">
    <name type="scientific">Neurospora hispaniola</name>
    <dbReference type="NCBI Taxonomy" id="588809"/>
    <lineage>
        <taxon>Eukaryota</taxon>
        <taxon>Fungi</taxon>
        <taxon>Dikarya</taxon>
        <taxon>Ascomycota</taxon>
        <taxon>Pezizomycotina</taxon>
        <taxon>Sordariomycetes</taxon>
        <taxon>Sordariomycetidae</taxon>
        <taxon>Sordariales</taxon>
        <taxon>Sordariaceae</taxon>
        <taxon>Neurospora</taxon>
    </lineage>
</organism>
<reference evidence="2 3" key="1">
    <citation type="journal article" date="2023" name="Mol. Phylogenet. Evol.">
        <title>Genome-scale phylogeny and comparative genomics of the fungal order Sordariales.</title>
        <authorList>
            <person name="Hensen N."/>
            <person name="Bonometti L."/>
            <person name="Westerberg I."/>
            <person name="Brannstrom I.O."/>
            <person name="Guillou S."/>
            <person name="Cros-Aarteil S."/>
            <person name="Calhoun S."/>
            <person name="Haridas S."/>
            <person name="Kuo A."/>
            <person name="Mondo S."/>
            <person name="Pangilinan J."/>
            <person name="Riley R."/>
            <person name="LaButti K."/>
            <person name="Andreopoulos B."/>
            <person name="Lipzen A."/>
            <person name="Chen C."/>
            <person name="Yan M."/>
            <person name="Daum C."/>
            <person name="Ng V."/>
            <person name="Clum A."/>
            <person name="Steindorff A."/>
            <person name="Ohm R.A."/>
            <person name="Martin F."/>
            <person name="Silar P."/>
            <person name="Natvig D.O."/>
            <person name="Lalanne C."/>
            <person name="Gautier V."/>
            <person name="Ament-Velasquez S.L."/>
            <person name="Kruys A."/>
            <person name="Hutchinson M.I."/>
            <person name="Powell A.J."/>
            <person name="Barry K."/>
            <person name="Miller A.N."/>
            <person name="Grigoriev I.V."/>
            <person name="Debuchy R."/>
            <person name="Gladieux P."/>
            <person name="Hiltunen Thoren M."/>
            <person name="Johannesson H."/>
        </authorList>
    </citation>
    <scope>NUCLEOTIDE SEQUENCE [LARGE SCALE GENOMIC DNA]</scope>
    <source>
        <strain evidence="2 3">FGSC 10403</strain>
    </source>
</reference>
<protein>
    <submittedName>
        <fullName evidence="2">Uncharacterized protein</fullName>
    </submittedName>
</protein>
<dbReference type="AlphaFoldDB" id="A0AAJ0MQW7"/>
<dbReference type="EMBL" id="JAULSX010000004">
    <property type="protein sequence ID" value="KAK3492021.1"/>
    <property type="molecule type" value="Genomic_DNA"/>
</dbReference>